<dbReference type="OrthoDB" id="9768793at2"/>
<dbReference type="GO" id="GO:0016491">
    <property type="term" value="F:oxidoreductase activity"/>
    <property type="evidence" value="ECO:0007669"/>
    <property type="project" value="UniProtKB-KW"/>
</dbReference>
<dbReference type="Gene3D" id="3.20.20.100">
    <property type="entry name" value="NADP-dependent oxidoreductase domain"/>
    <property type="match status" value="1"/>
</dbReference>
<dbReference type="InterPro" id="IPR036812">
    <property type="entry name" value="NAD(P)_OxRdtase_dom_sf"/>
</dbReference>
<protein>
    <submittedName>
        <fullName evidence="3">Aldo/keto reductase</fullName>
    </submittedName>
</protein>
<evidence type="ECO:0000313" key="4">
    <source>
        <dbReference type="Proteomes" id="UP000063699"/>
    </source>
</evidence>
<evidence type="ECO:0000259" key="2">
    <source>
        <dbReference type="Pfam" id="PF00248"/>
    </source>
</evidence>
<dbReference type="STRING" id="860235.AOZ06_23330"/>
<feature type="domain" description="NADP-dependent oxidoreductase" evidence="2">
    <location>
        <begin position="15"/>
        <end position="306"/>
    </location>
</feature>
<accession>A0A0N9I4D3</accession>
<keyword evidence="4" id="KW-1185">Reference proteome</keyword>
<name>A0A0N9I4D3_9PSEU</name>
<sequence length="329" mass="35730">MRKSLMAERLKLGRVGLGCMTMSGGYAPENRDDAESIRVIHHAVELGISLFDTADVYGPFSNERLLGQALKGRRDSAVIATKCGLVAGPEGVLSRDGRPEHIRAACESSLRRLQTDVIDLYQLHRVDPAVPLAETWGAMAELVTEGKVRALGISHATVDELSAVHAIFPMAAVQYELSIWAADNRADILPWCQVNDVDYVAFSPLGRGYLSGNVAGGSLGAADSRSRDPRFTADAMAANEIIVKGVRSVADRLGASPAQVAIAWTLAQDERVVALPGTRTQRWLREDFAALNLRLSREDLRELDALPATTGRMNWDRWRMTGDSPAGGR</sequence>
<reference evidence="3 4" key="1">
    <citation type="submission" date="2015-07" db="EMBL/GenBank/DDBJ databases">
        <title>Genome sequencing of Kibdelosporangium phytohabitans.</title>
        <authorList>
            <person name="Qin S."/>
            <person name="Xing K."/>
        </authorList>
    </citation>
    <scope>NUCLEOTIDE SEQUENCE [LARGE SCALE GENOMIC DNA]</scope>
    <source>
        <strain evidence="3 4">KLBMP1111</strain>
    </source>
</reference>
<dbReference type="KEGG" id="kphy:AOZ06_23330"/>
<dbReference type="SUPFAM" id="SSF51430">
    <property type="entry name" value="NAD(P)-linked oxidoreductase"/>
    <property type="match status" value="1"/>
</dbReference>
<dbReference type="InterPro" id="IPR020471">
    <property type="entry name" value="AKR"/>
</dbReference>
<dbReference type="GO" id="GO:0005737">
    <property type="term" value="C:cytoplasm"/>
    <property type="evidence" value="ECO:0007669"/>
    <property type="project" value="TreeGrafter"/>
</dbReference>
<gene>
    <name evidence="3" type="ORF">AOZ06_23330</name>
</gene>
<evidence type="ECO:0000256" key="1">
    <source>
        <dbReference type="ARBA" id="ARBA00023002"/>
    </source>
</evidence>
<dbReference type="PRINTS" id="PR00069">
    <property type="entry name" value="ALDKETRDTASE"/>
</dbReference>
<keyword evidence="1" id="KW-0560">Oxidoreductase</keyword>
<dbReference type="PANTHER" id="PTHR43625:SF40">
    <property type="entry name" value="ALDO-KETO REDUCTASE YAKC [NADP(+)]"/>
    <property type="match status" value="1"/>
</dbReference>
<dbReference type="EMBL" id="CP012752">
    <property type="protein sequence ID" value="ALG09449.1"/>
    <property type="molecule type" value="Genomic_DNA"/>
</dbReference>
<proteinExistence type="predicted"/>
<dbReference type="Proteomes" id="UP000063699">
    <property type="component" value="Chromosome"/>
</dbReference>
<dbReference type="RefSeq" id="WP_054291353.1">
    <property type="nucleotide sequence ID" value="NZ_CP012752.1"/>
</dbReference>
<dbReference type="AlphaFoldDB" id="A0A0N9I4D3"/>
<organism evidence="3 4">
    <name type="scientific">Kibdelosporangium phytohabitans</name>
    <dbReference type="NCBI Taxonomy" id="860235"/>
    <lineage>
        <taxon>Bacteria</taxon>
        <taxon>Bacillati</taxon>
        <taxon>Actinomycetota</taxon>
        <taxon>Actinomycetes</taxon>
        <taxon>Pseudonocardiales</taxon>
        <taxon>Pseudonocardiaceae</taxon>
        <taxon>Kibdelosporangium</taxon>
    </lineage>
</organism>
<dbReference type="Pfam" id="PF00248">
    <property type="entry name" value="Aldo_ket_red"/>
    <property type="match status" value="1"/>
</dbReference>
<evidence type="ECO:0000313" key="3">
    <source>
        <dbReference type="EMBL" id="ALG09449.1"/>
    </source>
</evidence>
<dbReference type="InterPro" id="IPR050791">
    <property type="entry name" value="Aldo-Keto_reductase"/>
</dbReference>
<dbReference type="PANTHER" id="PTHR43625">
    <property type="entry name" value="AFLATOXIN B1 ALDEHYDE REDUCTASE"/>
    <property type="match status" value="1"/>
</dbReference>
<dbReference type="InterPro" id="IPR023210">
    <property type="entry name" value="NADP_OxRdtase_dom"/>
</dbReference>